<feature type="chain" id="PRO_5045883084" evidence="1">
    <location>
        <begin position="21"/>
        <end position="281"/>
    </location>
</feature>
<proteinExistence type="predicted"/>
<evidence type="ECO:0000256" key="1">
    <source>
        <dbReference type="SAM" id="SignalP"/>
    </source>
</evidence>
<feature type="signal peptide" evidence="1">
    <location>
        <begin position="1"/>
        <end position="20"/>
    </location>
</feature>
<dbReference type="EMBL" id="JAWXXV010000001">
    <property type="protein sequence ID" value="MDX5984502.1"/>
    <property type="molecule type" value="Genomic_DNA"/>
</dbReference>
<evidence type="ECO:0000313" key="3">
    <source>
        <dbReference type="Proteomes" id="UP001279660"/>
    </source>
</evidence>
<evidence type="ECO:0000313" key="2">
    <source>
        <dbReference type="EMBL" id="MDX5984502.1"/>
    </source>
</evidence>
<reference evidence="2 3" key="1">
    <citation type="submission" date="2023-11" db="EMBL/GenBank/DDBJ databases">
        <title>MicrobeMod: A computational toolkit for identifying prokaryotic methylation and restriction-modification with nanopore sequencing.</title>
        <authorList>
            <person name="Crits-Christoph A."/>
            <person name="Kang S.C."/>
            <person name="Lee H."/>
            <person name="Ostrov N."/>
        </authorList>
    </citation>
    <scope>NUCLEOTIDE SEQUENCE [LARGE SCALE GENOMIC DNA]</scope>
    <source>
        <strain evidence="2 3">ATCC 14820</strain>
    </source>
</reference>
<gene>
    <name evidence="2" type="ORF">SIL82_09520</name>
</gene>
<dbReference type="RefSeq" id="WP_010403220.1">
    <property type="nucleotide sequence ID" value="NZ_JAWXXV010000001.1"/>
</dbReference>
<protein>
    <submittedName>
        <fullName evidence="2">Uncharacterized protein</fullName>
    </submittedName>
</protein>
<sequence length="281" mass="30003">MIRKVFALCAGCLAWASATAQVFDNHAVIALREAGLGEATLLTKINSLPCAYDVSTDGLISLKKAGVTDPVIAAMVSRCIASSRAQGIDNGSMDPLVKHAPGIYLAQDWLADQRVVLLRPATGSGTRTTGNGSVLFPLKSMLTLPQPASQYHALSKRPTFYFYFDTADRNVSDFGVERSVAAQSPSEFSLVRFRIKGNAREIEVGRLSAYFSISLRKGVNAKDTTAFVATEVGDGIFKVSASDDMPPGEYAFIFSGESGRSRVYDFSVAPETGSAKVAAPK</sequence>
<dbReference type="Proteomes" id="UP001279660">
    <property type="component" value="Unassembled WGS sequence"/>
</dbReference>
<comment type="caution">
    <text evidence="2">The sequence shown here is derived from an EMBL/GenBank/DDBJ whole genome shotgun (WGS) entry which is preliminary data.</text>
</comment>
<keyword evidence="1" id="KW-0732">Signal</keyword>
<organism evidence="2 3">
    <name type="scientific">Sphingomonas echinoides</name>
    <dbReference type="NCBI Taxonomy" id="59803"/>
    <lineage>
        <taxon>Bacteria</taxon>
        <taxon>Pseudomonadati</taxon>
        <taxon>Pseudomonadota</taxon>
        <taxon>Alphaproteobacteria</taxon>
        <taxon>Sphingomonadales</taxon>
        <taxon>Sphingomonadaceae</taxon>
        <taxon>Sphingomonas</taxon>
    </lineage>
</organism>
<keyword evidence="3" id="KW-1185">Reference proteome</keyword>
<accession>A0ABU4PMW5</accession>
<name>A0ABU4PMW5_9SPHN</name>